<dbReference type="CDD" id="cd02440">
    <property type="entry name" value="AdoMet_MTases"/>
    <property type="match status" value="1"/>
</dbReference>
<comment type="caution">
    <text evidence="3">The sequence shown here is derived from an EMBL/GenBank/DDBJ whole genome shotgun (WGS) entry which is preliminary data.</text>
</comment>
<evidence type="ECO:0000256" key="1">
    <source>
        <dbReference type="SAM" id="Phobius"/>
    </source>
</evidence>
<dbReference type="EMBL" id="MTYJ01000230">
    <property type="protein sequence ID" value="OWA51525.1"/>
    <property type="molecule type" value="Genomic_DNA"/>
</dbReference>
<keyword evidence="1" id="KW-0472">Membrane</keyword>
<feature type="transmembrane region" description="Helical" evidence="1">
    <location>
        <begin position="92"/>
        <end position="112"/>
    </location>
</feature>
<dbReference type="AlphaFoldDB" id="A0A9X6NCB7"/>
<protein>
    <recommendedName>
        <fullName evidence="2">Methyltransferase domain-containing protein</fullName>
    </recommendedName>
</protein>
<dbReference type="Proteomes" id="UP000192578">
    <property type="component" value="Unassembled WGS sequence"/>
</dbReference>
<keyword evidence="1" id="KW-0812">Transmembrane</keyword>
<feature type="transmembrane region" description="Helical" evidence="1">
    <location>
        <begin position="151"/>
        <end position="168"/>
    </location>
</feature>
<dbReference type="Pfam" id="PF13649">
    <property type="entry name" value="Methyltransf_25"/>
    <property type="match status" value="1"/>
</dbReference>
<dbReference type="Gene3D" id="3.40.50.150">
    <property type="entry name" value="Vaccinia Virus protein VP39"/>
    <property type="match status" value="1"/>
</dbReference>
<evidence type="ECO:0000259" key="2">
    <source>
        <dbReference type="Pfam" id="PF13649"/>
    </source>
</evidence>
<name>A0A9X6NCB7_HYPEX</name>
<feature type="transmembrane region" description="Helical" evidence="1">
    <location>
        <begin position="20"/>
        <end position="38"/>
    </location>
</feature>
<dbReference type="SUPFAM" id="SSF53335">
    <property type="entry name" value="S-adenosyl-L-methionine-dependent methyltransferases"/>
    <property type="match status" value="1"/>
</dbReference>
<dbReference type="InterPro" id="IPR041698">
    <property type="entry name" value="Methyltransf_25"/>
</dbReference>
<dbReference type="InterPro" id="IPR029063">
    <property type="entry name" value="SAM-dependent_MTases_sf"/>
</dbReference>
<accession>A0A9X6NCB7</accession>
<keyword evidence="1" id="KW-1133">Transmembrane helix</keyword>
<proteinExistence type="predicted"/>
<keyword evidence="4" id="KW-1185">Reference proteome</keyword>
<organism evidence="3 4">
    <name type="scientific">Hypsibius exemplaris</name>
    <name type="common">Freshwater tardigrade</name>
    <dbReference type="NCBI Taxonomy" id="2072580"/>
    <lineage>
        <taxon>Eukaryota</taxon>
        <taxon>Metazoa</taxon>
        <taxon>Ecdysozoa</taxon>
        <taxon>Tardigrada</taxon>
        <taxon>Eutardigrada</taxon>
        <taxon>Parachela</taxon>
        <taxon>Hypsibioidea</taxon>
        <taxon>Hypsibiidae</taxon>
        <taxon>Hypsibius</taxon>
    </lineage>
</organism>
<gene>
    <name evidence="3" type="ORF">BV898_16004</name>
</gene>
<evidence type="ECO:0000313" key="4">
    <source>
        <dbReference type="Proteomes" id="UP000192578"/>
    </source>
</evidence>
<reference evidence="4" key="1">
    <citation type="submission" date="2017-01" db="EMBL/GenBank/DDBJ databases">
        <title>Comparative genomics of anhydrobiosis in the tardigrade Hypsibius dujardini.</title>
        <authorList>
            <person name="Yoshida Y."/>
            <person name="Koutsovoulos G."/>
            <person name="Laetsch D."/>
            <person name="Stevens L."/>
            <person name="Kumar S."/>
            <person name="Horikawa D."/>
            <person name="Ishino K."/>
            <person name="Komine S."/>
            <person name="Tomita M."/>
            <person name="Blaxter M."/>
            <person name="Arakawa K."/>
        </authorList>
    </citation>
    <scope>NUCLEOTIDE SEQUENCE [LARGE SCALE GENOMIC DNA]</scope>
    <source>
        <strain evidence="4">Z151</strain>
    </source>
</reference>
<dbReference type="OrthoDB" id="540004at2759"/>
<sequence length="475" mass="52929">MAEPIRFPGEEETSTGSDDYLVVFLCSLGAFYASLELLNKPVVLAFLRHMWQARRSVKVCFGFLCIMVALGWVALMETIVQRLLPDYFISSWGLIASGIFIFLALGALRLFIRNGKVTANIAAALFLTVLPVEAMHYYLVGGFRKCIPLPVLYGLAPLASILFIRKYLYNLGVFCYRREPAPGCPPIAVSDSCACTGIAYSSSSDCPDVDPLNDCDWAAEFEAYRRLGRSELQRLENLALFYLQRLTGNAFGWEWLFLEDVTVDFIQAVKALPGQPIIADLGAAFGYSSLQILEGTSAHVIANDLSEEHLTDLLSRVPDVQRARLTTKSGDALQLDFSENSLDGILALRWMHFLRPAEIREMFANYSKWLKPGGLLCVTALSPNGAITANGKFQAIYEERVKNGEEWPGTMDRETSCWVKSAVAVEHGYLFDLEVMERECRFAGFDVVKLHYLSHEKALSEKGHVGLLAVNKKMP</sequence>
<feature type="domain" description="Methyltransferase" evidence="2">
    <location>
        <begin position="278"/>
        <end position="374"/>
    </location>
</feature>
<feature type="transmembrane region" description="Helical" evidence="1">
    <location>
        <begin position="59"/>
        <end position="80"/>
    </location>
</feature>
<evidence type="ECO:0000313" key="3">
    <source>
        <dbReference type="EMBL" id="OWA51525.1"/>
    </source>
</evidence>
<feature type="transmembrane region" description="Helical" evidence="1">
    <location>
        <begin position="119"/>
        <end position="139"/>
    </location>
</feature>